<keyword evidence="2" id="KW-0812">Transmembrane</keyword>
<dbReference type="PANTHER" id="PTHR33392">
    <property type="entry name" value="POLYISOPRENYL-TEICHOIC ACID--PEPTIDOGLYCAN TEICHOIC ACID TRANSFERASE TAGU"/>
    <property type="match status" value="1"/>
</dbReference>
<dbReference type="InterPro" id="IPR050922">
    <property type="entry name" value="LytR/CpsA/Psr_CW_biosynth"/>
</dbReference>
<keyword evidence="2" id="KW-1133">Transmembrane helix</keyword>
<dbReference type="EMBL" id="BAAARV010000005">
    <property type="protein sequence ID" value="GAA2330825.1"/>
    <property type="molecule type" value="Genomic_DNA"/>
</dbReference>
<reference evidence="4 5" key="1">
    <citation type="journal article" date="2019" name="Int. J. Syst. Evol. Microbiol.">
        <title>The Global Catalogue of Microorganisms (GCM) 10K type strain sequencing project: providing services to taxonomists for standard genome sequencing and annotation.</title>
        <authorList>
            <consortium name="The Broad Institute Genomics Platform"/>
            <consortium name="The Broad Institute Genome Sequencing Center for Infectious Disease"/>
            <person name="Wu L."/>
            <person name="Ma J."/>
        </authorList>
    </citation>
    <scope>NUCLEOTIDE SEQUENCE [LARGE SCALE GENOMIC DNA]</scope>
    <source>
        <strain evidence="4 5">JCM 3272</strain>
    </source>
</reference>
<dbReference type="InterPro" id="IPR004474">
    <property type="entry name" value="LytR_CpsA_psr"/>
</dbReference>
<evidence type="ECO:0000313" key="5">
    <source>
        <dbReference type="Proteomes" id="UP001501444"/>
    </source>
</evidence>
<proteinExistence type="inferred from homology"/>
<evidence type="ECO:0000256" key="1">
    <source>
        <dbReference type="ARBA" id="ARBA00006068"/>
    </source>
</evidence>
<accession>A0ABN3FII8</accession>
<feature type="transmembrane region" description="Helical" evidence="2">
    <location>
        <begin position="40"/>
        <end position="62"/>
    </location>
</feature>
<dbReference type="Gene3D" id="3.40.630.190">
    <property type="entry name" value="LCP protein"/>
    <property type="match status" value="1"/>
</dbReference>
<name>A0ABN3FII8_9ACTN</name>
<dbReference type="Proteomes" id="UP001501444">
    <property type="component" value="Unassembled WGS sequence"/>
</dbReference>
<evidence type="ECO:0000313" key="4">
    <source>
        <dbReference type="EMBL" id="GAA2330825.1"/>
    </source>
</evidence>
<protein>
    <recommendedName>
        <fullName evidence="3">Cell envelope-related transcriptional attenuator domain-containing protein</fullName>
    </recommendedName>
</protein>
<comment type="similarity">
    <text evidence="1">Belongs to the LytR/CpsA/Psr (LCP) family.</text>
</comment>
<evidence type="ECO:0000256" key="2">
    <source>
        <dbReference type="SAM" id="Phobius"/>
    </source>
</evidence>
<comment type="caution">
    <text evidence="4">The sequence shown here is derived from an EMBL/GenBank/DDBJ whole genome shotgun (WGS) entry which is preliminary data.</text>
</comment>
<organism evidence="4 5">
    <name type="scientific">Dactylosporangium salmoneum</name>
    <dbReference type="NCBI Taxonomy" id="53361"/>
    <lineage>
        <taxon>Bacteria</taxon>
        <taxon>Bacillati</taxon>
        <taxon>Actinomycetota</taxon>
        <taxon>Actinomycetes</taxon>
        <taxon>Micromonosporales</taxon>
        <taxon>Micromonosporaceae</taxon>
        <taxon>Dactylosporangium</taxon>
    </lineage>
</organism>
<keyword evidence="5" id="KW-1185">Reference proteome</keyword>
<dbReference type="Pfam" id="PF03816">
    <property type="entry name" value="LytR_cpsA_psr"/>
    <property type="match status" value="1"/>
</dbReference>
<gene>
    <name evidence="4" type="ORF">GCM10010170_009050</name>
</gene>
<feature type="domain" description="Cell envelope-related transcriptional attenuator" evidence="3">
    <location>
        <begin position="97"/>
        <end position="231"/>
    </location>
</feature>
<sequence>MDQLLRDTFARHEELVPVAHPGLRAAIFSGARRRRARRRWAWTGLLSTLAVAVALLTGPVFALPRHTSPDVAAPKHPIHLLLVGIDRTGRDLPAQVRADAIVLLHIDPARRAAYAVVVPHDLLLDLPGLGRQRAEGAYLVGGYQLAADAMTRLTGVPLDGGAVVDVAAMEKITAAAGGVDLCVDRQVQSRHLADDGENPPGYERPAMVYQPGCRHFDAPEAVDYLRESVGSGNDRALHDYLVALAKAAAQPSRLPAVLAAAGSGLELHLGTGSLAGVAGMMRGVDPATVAGVRLPTVATAEGEQPGRLPVPGGDGLYDALRSGAVGPWLAAHPAYGS</sequence>
<evidence type="ECO:0000259" key="3">
    <source>
        <dbReference type="Pfam" id="PF03816"/>
    </source>
</evidence>
<dbReference type="RefSeq" id="WP_344610976.1">
    <property type="nucleotide sequence ID" value="NZ_BAAARV010000005.1"/>
</dbReference>
<dbReference type="PANTHER" id="PTHR33392:SF6">
    <property type="entry name" value="POLYISOPRENYL-TEICHOIC ACID--PEPTIDOGLYCAN TEICHOIC ACID TRANSFERASE TAGU"/>
    <property type="match status" value="1"/>
</dbReference>
<keyword evidence="2" id="KW-0472">Membrane</keyword>